<reference evidence="2" key="1">
    <citation type="journal article" date="2023" name="Front. Plant Sci.">
        <title>Chromosomal-level genome assembly of Melastoma candidum provides insights into trichome evolution.</title>
        <authorList>
            <person name="Zhong Y."/>
            <person name="Wu W."/>
            <person name="Sun C."/>
            <person name="Zou P."/>
            <person name="Liu Y."/>
            <person name="Dai S."/>
            <person name="Zhou R."/>
        </authorList>
    </citation>
    <scope>NUCLEOTIDE SEQUENCE [LARGE SCALE GENOMIC DNA]</scope>
</reference>
<name>A0ACB9QRD7_9MYRT</name>
<keyword evidence="2" id="KW-1185">Reference proteome</keyword>
<evidence type="ECO:0000313" key="1">
    <source>
        <dbReference type="EMBL" id="KAI4368106.1"/>
    </source>
</evidence>
<evidence type="ECO:0000313" key="2">
    <source>
        <dbReference type="Proteomes" id="UP001057402"/>
    </source>
</evidence>
<gene>
    <name evidence="1" type="ORF">MLD38_016705</name>
</gene>
<sequence length="370" mass="40871">MGEESKVVQVQLSYTQTDEEAGEPEVCRVVAMGKRSWLWWVRISVFSALVLSGQASATLLGRLYFQEGGHSKWLETLVQIIGFPILLPYFFFVDPKMRVPTDDDNVRDGEQLSLYGRMMFFLVSGVILAAGSMLFSVGLLYLPVSTFSLISASQLAFTAIFAYFLNSQKFTALTINSIVVLTVSSILLVIQPNSASSNATNPISSEKYAAGFVCTLLASAGCALLFNIAQLYFQKVRDRTPIAAIFEYVIYESAIATAIVLVGLFASGEWRMLRQEMELFGLGKLSYVMTLTWTAITWQVCTIGVGGLIYEVSSVFTNVISALGLPIVPVLAMVFFHDRMDGVKAISMVLAIWGFLSYVYQQYLDENCAK</sequence>
<comment type="caution">
    <text evidence="1">The sequence shown here is derived from an EMBL/GenBank/DDBJ whole genome shotgun (WGS) entry which is preliminary data.</text>
</comment>
<proteinExistence type="predicted"/>
<organism evidence="1 2">
    <name type="scientific">Melastoma candidum</name>
    <dbReference type="NCBI Taxonomy" id="119954"/>
    <lineage>
        <taxon>Eukaryota</taxon>
        <taxon>Viridiplantae</taxon>
        <taxon>Streptophyta</taxon>
        <taxon>Embryophyta</taxon>
        <taxon>Tracheophyta</taxon>
        <taxon>Spermatophyta</taxon>
        <taxon>Magnoliopsida</taxon>
        <taxon>eudicotyledons</taxon>
        <taxon>Gunneridae</taxon>
        <taxon>Pentapetalae</taxon>
        <taxon>rosids</taxon>
        <taxon>malvids</taxon>
        <taxon>Myrtales</taxon>
        <taxon>Melastomataceae</taxon>
        <taxon>Melastomatoideae</taxon>
        <taxon>Melastomateae</taxon>
        <taxon>Melastoma</taxon>
    </lineage>
</organism>
<dbReference type="EMBL" id="CM042884">
    <property type="protein sequence ID" value="KAI4368106.1"/>
    <property type="molecule type" value="Genomic_DNA"/>
</dbReference>
<dbReference type="Proteomes" id="UP001057402">
    <property type="component" value="Chromosome 5"/>
</dbReference>
<accession>A0ACB9QRD7</accession>
<protein>
    <submittedName>
        <fullName evidence="1">Uncharacterized protein</fullName>
    </submittedName>
</protein>